<dbReference type="Gene3D" id="3.40.30.10">
    <property type="entry name" value="Glutaredoxin"/>
    <property type="match status" value="1"/>
</dbReference>
<dbReference type="InterPro" id="IPR002109">
    <property type="entry name" value="Glutaredoxin"/>
</dbReference>
<sequence length="71" mass="8248">MRLIKLEQPNCNPCKMVTNYLEQTDIQFETVDVTQEPEVALTILLNDQGEEVNRSIGFKPNELDELLKELR</sequence>
<evidence type="ECO:0000259" key="1">
    <source>
        <dbReference type="Pfam" id="PF00462"/>
    </source>
</evidence>
<organism evidence="2 3">
    <name type="scientific">Bacillus stercoris</name>
    <dbReference type="NCBI Taxonomy" id="2054641"/>
    <lineage>
        <taxon>Bacteria</taxon>
        <taxon>Bacillati</taxon>
        <taxon>Bacillota</taxon>
        <taxon>Bacilli</taxon>
        <taxon>Bacillales</taxon>
        <taxon>Bacillaceae</taxon>
        <taxon>Bacillus</taxon>
    </lineage>
</organism>
<comment type="caution">
    <text evidence="2">The sequence shown here is derived from an EMBL/GenBank/DDBJ whole genome shotgun (WGS) entry which is preliminary data.</text>
</comment>
<name>A0ABU0V248_9BACI</name>
<reference evidence="2" key="1">
    <citation type="submission" date="2023-08" db="EMBL/GenBank/DDBJ databases">
        <title>Functional annotation and safety assessment of Bacillus stercoris.</title>
        <authorList>
            <person name="Pandit N.T."/>
            <person name="Ahir S.V."/>
            <person name="Chauhan D.A."/>
            <person name="Bose A."/>
            <person name="Dunlap C."/>
            <person name="Doshi J.A."/>
        </authorList>
    </citation>
    <scope>NUCLEOTIDE SEQUENCE</scope>
    <source>
        <strain evidence="2">ZBMF30</strain>
    </source>
</reference>
<gene>
    <name evidence="2" type="ORF">RAQ16_01015</name>
</gene>
<dbReference type="Pfam" id="PF00462">
    <property type="entry name" value="Glutaredoxin"/>
    <property type="match status" value="1"/>
</dbReference>
<dbReference type="EMBL" id="JAVCYS010000002">
    <property type="protein sequence ID" value="MDQ1850985.1"/>
    <property type="molecule type" value="Genomic_DNA"/>
</dbReference>
<proteinExistence type="predicted"/>
<feature type="domain" description="Glutaredoxin" evidence="1">
    <location>
        <begin position="9"/>
        <end position="39"/>
    </location>
</feature>
<dbReference type="InterPro" id="IPR036249">
    <property type="entry name" value="Thioredoxin-like_sf"/>
</dbReference>
<protein>
    <submittedName>
        <fullName evidence="2">Glutaredoxin domain-containing protein</fullName>
    </submittedName>
</protein>
<evidence type="ECO:0000313" key="3">
    <source>
        <dbReference type="Proteomes" id="UP001177898"/>
    </source>
</evidence>
<accession>A0ABU0V248</accession>
<dbReference type="SUPFAM" id="SSF52833">
    <property type="entry name" value="Thioredoxin-like"/>
    <property type="match status" value="1"/>
</dbReference>
<dbReference type="Proteomes" id="UP001177898">
    <property type="component" value="Unassembled WGS sequence"/>
</dbReference>
<dbReference type="RefSeq" id="WP_306644815.1">
    <property type="nucleotide sequence ID" value="NZ_JAVCYS010000002.1"/>
</dbReference>
<dbReference type="CDD" id="cd02947">
    <property type="entry name" value="TRX_family"/>
    <property type="match status" value="1"/>
</dbReference>
<evidence type="ECO:0000313" key="2">
    <source>
        <dbReference type="EMBL" id="MDQ1850985.1"/>
    </source>
</evidence>
<keyword evidence="3" id="KW-1185">Reference proteome</keyword>